<gene>
    <name evidence="1" type="ORF">Harbringer_042</name>
</gene>
<name>A0AAU8EHZ2_9CAUD</name>
<proteinExistence type="predicted"/>
<evidence type="ECO:0000313" key="1">
    <source>
        <dbReference type="EMBL" id="XCG99314.1"/>
    </source>
</evidence>
<accession>A0AAU8EHZ2</accession>
<dbReference type="EMBL" id="PP854833">
    <property type="protein sequence ID" value="XCG99314.1"/>
    <property type="molecule type" value="Genomic_DNA"/>
</dbReference>
<sequence>MKAINLMRRLSSPYTFMAMKTVKRPTAKSWKWRLLMRVT</sequence>
<protein>
    <submittedName>
        <fullName evidence="1">Uncharacterized protein</fullName>
    </submittedName>
</protein>
<organism evidence="1">
    <name type="scientific">Erwinia phage Harbringer</name>
    <dbReference type="NCBI Taxonomy" id="3158978"/>
    <lineage>
        <taxon>Viruses</taxon>
        <taxon>Duplodnaviria</taxon>
        <taxon>Heunggongvirae</taxon>
        <taxon>Uroviricota</taxon>
        <taxon>Caudoviricetes</taxon>
        <taxon>Andersonviridae</taxon>
        <taxon>Ounavirinae</taxon>
        <taxon>Kolesnikvirus</taxon>
    </lineage>
</organism>
<reference evidence="1" key="1">
    <citation type="submission" date="2024-05" db="EMBL/GenBank/DDBJ databases">
        <authorList>
            <person name="Abreu G."/>
            <person name="Garcia E."/>
            <person name="Oliveira H."/>
        </authorList>
    </citation>
    <scope>NUCLEOTIDE SEQUENCE</scope>
</reference>